<dbReference type="Proteomes" id="UP000325289">
    <property type="component" value="Unassembled WGS sequence"/>
</dbReference>
<dbReference type="OrthoDB" id="5489750at2"/>
<name>A0A1I2B634_9RHOB</name>
<protein>
    <recommendedName>
        <fullName evidence="4">SH3 domain-containing protein</fullName>
    </recommendedName>
</protein>
<sequence>MRPFFALFAGLAVLCAAPLAAQDDAAPAAPVSPPPLPALYDVTGVTPGDVLNIRTAPDAAAEKIGELAPDAIAVEVTAIDAEAGWGRVNTEERAGWASLDFLTRQETGAALPDVARMMCFGTEPFWNIDLDAGGLSNFSEPESEALFLTGPVRPGEGRPDRFAVVGGAAGSDLALSISVEECSDGMSDRLYGLSATMIVSGSVNRTLSGCCALQGVAQ</sequence>
<evidence type="ECO:0000313" key="2">
    <source>
        <dbReference type="EMBL" id="SFE50610.1"/>
    </source>
</evidence>
<gene>
    <name evidence="2" type="ORF">SAMN04515678_110175</name>
</gene>
<dbReference type="EMBL" id="FOMS01000010">
    <property type="protein sequence ID" value="SFE50610.1"/>
    <property type="molecule type" value="Genomic_DNA"/>
</dbReference>
<dbReference type="RefSeq" id="WP_149756959.1">
    <property type="nucleotide sequence ID" value="NZ_FOMS01000010.1"/>
</dbReference>
<feature type="signal peptide" evidence="1">
    <location>
        <begin position="1"/>
        <end position="21"/>
    </location>
</feature>
<accession>A0A1I2B634</accession>
<dbReference type="Gene3D" id="2.30.30.40">
    <property type="entry name" value="SH3 Domains"/>
    <property type="match status" value="1"/>
</dbReference>
<evidence type="ECO:0008006" key="4">
    <source>
        <dbReference type="Google" id="ProtNLM"/>
    </source>
</evidence>
<keyword evidence="1" id="KW-0732">Signal</keyword>
<organism evidence="2 3">
    <name type="scientific">Roseivivax sediminis</name>
    <dbReference type="NCBI Taxonomy" id="936889"/>
    <lineage>
        <taxon>Bacteria</taxon>
        <taxon>Pseudomonadati</taxon>
        <taxon>Pseudomonadota</taxon>
        <taxon>Alphaproteobacteria</taxon>
        <taxon>Rhodobacterales</taxon>
        <taxon>Roseobacteraceae</taxon>
        <taxon>Roseivivax</taxon>
    </lineage>
</organism>
<dbReference type="AlphaFoldDB" id="A0A1I2B634"/>
<keyword evidence="3" id="KW-1185">Reference proteome</keyword>
<reference evidence="2 3" key="1">
    <citation type="submission" date="2016-10" db="EMBL/GenBank/DDBJ databases">
        <authorList>
            <person name="Varghese N."/>
            <person name="Submissions S."/>
        </authorList>
    </citation>
    <scope>NUCLEOTIDE SEQUENCE [LARGE SCALE GENOMIC DNA]</scope>
    <source>
        <strain evidence="3">YIM D21,KCTC 23444,ACCC 10710</strain>
    </source>
</reference>
<evidence type="ECO:0000256" key="1">
    <source>
        <dbReference type="SAM" id="SignalP"/>
    </source>
</evidence>
<evidence type="ECO:0000313" key="3">
    <source>
        <dbReference type="Proteomes" id="UP000325289"/>
    </source>
</evidence>
<proteinExistence type="predicted"/>
<feature type="chain" id="PRO_5009302109" description="SH3 domain-containing protein" evidence="1">
    <location>
        <begin position="22"/>
        <end position="218"/>
    </location>
</feature>